<evidence type="ECO:0000313" key="3">
    <source>
        <dbReference type="Proteomes" id="UP000663854"/>
    </source>
</evidence>
<dbReference type="Proteomes" id="UP000663854">
    <property type="component" value="Unassembled WGS sequence"/>
</dbReference>
<accession>A0A813Z9E7</accession>
<evidence type="ECO:0000313" key="2">
    <source>
        <dbReference type="EMBL" id="CAF0894784.1"/>
    </source>
</evidence>
<reference evidence="2" key="1">
    <citation type="submission" date="2021-02" db="EMBL/GenBank/DDBJ databases">
        <authorList>
            <person name="Nowell W R."/>
        </authorList>
    </citation>
    <scope>NUCLEOTIDE SEQUENCE</scope>
</reference>
<comment type="caution">
    <text evidence="2">The sequence shown here is derived from an EMBL/GenBank/DDBJ whole genome shotgun (WGS) entry which is preliminary data.</text>
</comment>
<dbReference type="PROSITE" id="PS50181">
    <property type="entry name" value="FBOX"/>
    <property type="match status" value="1"/>
</dbReference>
<dbReference type="InterPro" id="IPR001810">
    <property type="entry name" value="F-box_dom"/>
</dbReference>
<name>A0A813Z9E7_9BILA</name>
<dbReference type="AlphaFoldDB" id="A0A813Z9E7"/>
<protein>
    <recommendedName>
        <fullName evidence="1">F-box domain-containing protein</fullName>
    </recommendedName>
</protein>
<sequence>MNMNQSNATFLDLPNEILFNILMRFDIMDVLYSLLDIENQQLNMIVKDQKFTTSLNFVLTMITNNVLLIDDCKLDRFRINTLSKIALNIKSLIVESESMERILLADYPNLVVLKFFNFNNKTASKYFTEDHRHNQIVPVRLHRAQNDEHFATAPIRYMKDFASFFGNDCVFYL</sequence>
<feature type="domain" description="F-box" evidence="1">
    <location>
        <begin position="7"/>
        <end position="55"/>
    </location>
</feature>
<gene>
    <name evidence="2" type="ORF">PYM288_LOCUS9213</name>
</gene>
<organism evidence="2 3">
    <name type="scientific">Rotaria sordida</name>
    <dbReference type="NCBI Taxonomy" id="392033"/>
    <lineage>
        <taxon>Eukaryota</taxon>
        <taxon>Metazoa</taxon>
        <taxon>Spiralia</taxon>
        <taxon>Gnathifera</taxon>
        <taxon>Rotifera</taxon>
        <taxon>Eurotatoria</taxon>
        <taxon>Bdelloidea</taxon>
        <taxon>Philodinida</taxon>
        <taxon>Philodinidae</taxon>
        <taxon>Rotaria</taxon>
    </lineage>
</organism>
<evidence type="ECO:0000259" key="1">
    <source>
        <dbReference type="PROSITE" id="PS50181"/>
    </source>
</evidence>
<proteinExistence type="predicted"/>
<dbReference type="EMBL" id="CAJNOH010000130">
    <property type="protein sequence ID" value="CAF0894784.1"/>
    <property type="molecule type" value="Genomic_DNA"/>
</dbReference>